<organism evidence="1 2">
    <name type="scientific">Dibothriocephalus latus</name>
    <name type="common">Fish tapeworm</name>
    <name type="synonym">Diphyllobothrium latum</name>
    <dbReference type="NCBI Taxonomy" id="60516"/>
    <lineage>
        <taxon>Eukaryota</taxon>
        <taxon>Metazoa</taxon>
        <taxon>Spiralia</taxon>
        <taxon>Lophotrochozoa</taxon>
        <taxon>Platyhelminthes</taxon>
        <taxon>Cestoda</taxon>
        <taxon>Eucestoda</taxon>
        <taxon>Diphyllobothriidea</taxon>
        <taxon>Diphyllobothriidae</taxon>
        <taxon>Dibothriocephalus</taxon>
    </lineage>
</organism>
<keyword evidence="2" id="KW-1185">Reference proteome</keyword>
<dbReference type="AlphaFoldDB" id="A0A3P7P8U1"/>
<evidence type="ECO:0000313" key="1">
    <source>
        <dbReference type="EMBL" id="VDN16719.1"/>
    </source>
</evidence>
<sequence>MMPTPFLFATLTVVFEVTIGDHGVFLRFRQLVGGLCSLVGRISVICLDFYRPSSFRPRCPRRAPLISPPICYIIFPTTIIVPNPQRQDSI</sequence>
<dbReference type="EMBL" id="UYRU01066836">
    <property type="protein sequence ID" value="VDN16719.1"/>
    <property type="molecule type" value="Genomic_DNA"/>
</dbReference>
<reference evidence="1 2" key="1">
    <citation type="submission" date="2018-11" db="EMBL/GenBank/DDBJ databases">
        <authorList>
            <consortium name="Pathogen Informatics"/>
        </authorList>
    </citation>
    <scope>NUCLEOTIDE SEQUENCE [LARGE SCALE GENOMIC DNA]</scope>
</reference>
<proteinExistence type="predicted"/>
<gene>
    <name evidence="1" type="ORF">DILT_LOCUS12550</name>
</gene>
<name>A0A3P7P8U1_DIBLA</name>
<evidence type="ECO:0000313" key="2">
    <source>
        <dbReference type="Proteomes" id="UP000281553"/>
    </source>
</evidence>
<protein>
    <submittedName>
        <fullName evidence="1">Uncharacterized protein</fullName>
    </submittedName>
</protein>
<accession>A0A3P7P8U1</accession>
<dbReference type="Proteomes" id="UP000281553">
    <property type="component" value="Unassembled WGS sequence"/>
</dbReference>